<accession>A0A9D2LWB3</accession>
<evidence type="ECO:0000313" key="1">
    <source>
        <dbReference type="EMBL" id="HJB36490.1"/>
    </source>
</evidence>
<protein>
    <submittedName>
        <fullName evidence="1">TetR family transcriptional regulator</fullName>
    </submittedName>
</protein>
<gene>
    <name evidence="1" type="ORF">H9942_00295</name>
</gene>
<dbReference type="InterPro" id="IPR050624">
    <property type="entry name" value="HTH-type_Tx_Regulator"/>
</dbReference>
<dbReference type="EMBL" id="DWXZ01000004">
    <property type="protein sequence ID" value="HJB36490.1"/>
    <property type="molecule type" value="Genomic_DNA"/>
</dbReference>
<dbReference type="PANTHER" id="PTHR43479:SF11">
    <property type="entry name" value="ACREF_ENVCD OPERON REPRESSOR-RELATED"/>
    <property type="match status" value="1"/>
</dbReference>
<dbReference type="InterPro" id="IPR009057">
    <property type="entry name" value="Homeodomain-like_sf"/>
</dbReference>
<evidence type="ECO:0000313" key="2">
    <source>
        <dbReference type="Proteomes" id="UP000824214"/>
    </source>
</evidence>
<organism evidence="1 2">
    <name type="scientific">Candidatus Acutalibacter ornithocaccae</name>
    <dbReference type="NCBI Taxonomy" id="2838416"/>
    <lineage>
        <taxon>Bacteria</taxon>
        <taxon>Bacillati</taxon>
        <taxon>Bacillota</taxon>
        <taxon>Clostridia</taxon>
        <taxon>Eubacteriales</taxon>
        <taxon>Acutalibacteraceae</taxon>
        <taxon>Acutalibacter</taxon>
    </lineage>
</organism>
<proteinExistence type="predicted"/>
<dbReference type="SUPFAM" id="SSF46689">
    <property type="entry name" value="Homeodomain-like"/>
    <property type="match status" value="1"/>
</dbReference>
<comment type="caution">
    <text evidence="1">The sequence shown here is derived from an EMBL/GenBank/DDBJ whole genome shotgun (WGS) entry which is preliminary data.</text>
</comment>
<dbReference type="PANTHER" id="PTHR43479">
    <property type="entry name" value="ACREF/ENVCD OPERON REPRESSOR-RELATED"/>
    <property type="match status" value="1"/>
</dbReference>
<reference evidence="1" key="2">
    <citation type="submission" date="2021-04" db="EMBL/GenBank/DDBJ databases">
        <authorList>
            <person name="Gilroy R."/>
        </authorList>
    </citation>
    <scope>NUCLEOTIDE SEQUENCE</scope>
    <source>
        <strain evidence="1">ChiBcolR8-3208</strain>
    </source>
</reference>
<sequence>MPVDMKAMIAGTYLQLVQHGNVDKITVKALIDACHISRQTFYYHFRDIMDVLEWSIQRETARLVEETLQVEGMGQALKLFISFSVERFPLLRRLLGSQKRVQLEAIMLDAVERYLSEVAKQRPRDVPLSYGDREVLLRFTACGLVGVLLEYGRKPNMDQDLLAAQLERILSGELLGWRSPDP</sequence>
<name>A0A9D2LWB3_9FIRM</name>
<dbReference type="Gene3D" id="1.10.357.10">
    <property type="entry name" value="Tetracycline Repressor, domain 2"/>
    <property type="match status" value="1"/>
</dbReference>
<dbReference type="Proteomes" id="UP000824214">
    <property type="component" value="Unassembled WGS sequence"/>
</dbReference>
<reference evidence="1" key="1">
    <citation type="journal article" date="2021" name="PeerJ">
        <title>Extensive microbial diversity within the chicken gut microbiome revealed by metagenomics and culture.</title>
        <authorList>
            <person name="Gilroy R."/>
            <person name="Ravi A."/>
            <person name="Getino M."/>
            <person name="Pursley I."/>
            <person name="Horton D.L."/>
            <person name="Alikhan N.F."/>
            <person name="Baker D."/>
            <person name="Gharbi K."/>
            <person name="Hall N."/>
            <person name="Watson M."/>
            <person name="Adriaenssens E.M."/>
            <person name="Foster-Nyarko E."/>
            <person name="Jarju S."/>
            <person name="Secka A."/>
            <person name="Antonio M."/>
            <person name="Oren A."/>
            <person name="Chaudhuri R.R."/>
            <person name="La Ragione R."/>
            <person name="Hildebrand F."/>
            <person name="Pallen M.J."/>
        </authorList>
    </citation>
    <scope>NUCLEOTIDE SEQUENCE</scope>
    <source>
        <strain evidence="1">ChiBcolR8-3208</strain>
    </source>
</reference>
<dbReference type="AlphaFoldDB" id="A0A9D2LWB3"/>